<gene>
    <name evidence="11" type="ORF">DFP79_2919</name>
</gene>
<evidence type="ECO:0000256" key="7">
    <source>
        <dbReference type="SAM" id="MobiDB-lite"/>
    </source>
</evidence>
<dbReference type="SMART" id="SM00283">
    <property type="entry name" value="MA"/>
    <property type="match status" value="1"/>
</dbReference>
<comment type="subcellular location">
    <subcellularLocation>
        <location evidence="1">Membrane</location>
    </subcellularLocation>
</comment>
<dbReference type="CDD" id="cd06225">
    <property type="entry name" value="HAMP"/>
    <property type="match status" value="1"/>
</dbReference>
<dbReference type="GO" id="GO:0004888">
    <property type="term" value="F:transmembrane signaling receptor activity"/>
    <property type="evidence" value="ECO:0007669"/>
    <property type="project" value="InterPro"/>
</dbReference>
<dbReference type="Gene3D" id="6.10.340.10">
    <property type="match status" value="1"/>
</dbReference>
<evidence type="ECO:0000256" key="5">
    <source>
        <dbReference type="PROSITE-ProRule" id="PRU00284"/>
    </source>
</evidence>
<keyword evidence="6" id="KW-0175">Coiled coil</keyword>
<evidence type="ECO:0000259" key="9">
    <source>
        <dbReference type="PROSITE" id="PS50111"/>
    </source>
</evidence>
<keyword evidence="8" id="KW-0472">Membrane</keyword>
<organism evidence="11 12">
    <name type="scientific">Marinomonas balearica</name>
    <dbReference type="NCBI Taxonomy" id="491947"/>
    <lineage>
        <taxon>Bacteria</taxon>
        <taxon>Pseudomonadati</taxon>
        <taxon>Pseudomonadota</taxon>
        <taxon>Gammaproteobacteria</taxon>
        <taxon>Oceanospirillales</taxon>
        <taxon>Oceanospirillaceae</taxon>
        <taxon>Marinomonas</taxon>
    </lineage>
</organism>
<dbReference type="RefSeq" id="WP_133504641.1">
    <property type="nucleotide sequence ID" value="NZ_SNXC01000014.1"/>
</dbReference>
<evidence type="ECO:0000256" key="4">
    <source>
        <dbReference type="ARBA" id="ARBA00029447"/>
    </source>
</evidence>
<dbReference type="InterPro" id="IPR051310">
    <property type="entry name" value="MCP_chemotaxis"/>
</dbReference>
<accession>A0A4R6M5J3</accession>
<dbReference type="InterPro" id="IPR004089">
    <property type="entry name" value="MCPsignal_dom"/>
</dbReference>
<comment type="similarity">
    <text evidence="4">Belongs to the methyl-accepting chemotaxis (MCP) protein family.</text>
</comment>
<feature type="region of interest" description="Disordered" evidence="7">
    <location>
        <begin position="885"/>
        <end position="943"/>
    </location>
</feature>
<dbReference type="Proteomes" id="UP000294656">
    <property type="component" value="Unassembled WGS sequence"/>
</dbReference>
<feature type="compositionally biased region" description="Polar residues" evidence="7">
    <location>
        <begin position="925"/>
        <end position="934"/>
    </location>
</feature>
<keyword evidence="3 5" id="KW-0807">Transducer</keyword>
<dbReference type="FunFam" id="1.10.287.950:FF:000001">
    <property type="entry name" value="Methyl-accepting chemotaxis sensory transducer"/>
    <property type="match status" value="1"/>
</dbReference>
<evidence type="ECO:0000256" key="1">
    <source>
        <dbReference type="ARBA" id="ARBA00004370"/>
    </source>
</evidence>
<dbReference type="EMBL" id="SNXC01000014">
    <property type="protein sequence ID" value="TDO96346.1"/>
    <property type="molecule type" value="Genomic_DNA"/>
</dbReference>
<dbReference type="GO" id="GO:0007165">
    <property type="term" value="P:signal transduction"/>
    <property type="evidence" value="ECO:0007669"/>
    <property type="project" value="UniProtKB-KW"/>
</dbReference>
<dbReference type="PRINTS" id="PR00260">
    <property type="entry name" value="CHEMTRNSDUCR"/>
</dbReference>
<name>A0A4R6M5J3_9GAMM</name>
<dbReference type="PANTHER" id="PTHR43531:SF14">
    <property type="entry name" value="METHYL-ACCEPTING CHEMOTAXIS PROTEIN I-RELATED"/>
    <property type="match status" value="1"/>
</dbReference>
<evidence type="ECO:0000259" key="10">
    <source>
        <dbReference type="PROSITE" id="PS50885"/>
    </source>
</evidence>
<dbReference type="GO" id="GO:0006935">
    <property type="term" value="P:chemotaxis"/>
    <property type="evidence" value="ECO:0007669"/>
    <property type="project" value="InterPro"/>
</dbReference>
<feature type="domain" description="HAMP" evidence="10">
    <location>
        <begin position="341"/>
        <end position="393"/>
    </location>
</feature>
<evidence type="ECO:0000313" key="11">
    <source>
        <dbReference type="EMBL" id="TDO96346.1"/>
    </source>
</evidence>
<dbReference type="SMART" id="SM00304">
    <property type="entry name" value="HAMP"/>
    <property type="match status" value="2"/>
</dbReference>
<keyword evidence="8" id="KW-0812">Transmembrane</keyword>
<proteinExistence type="inferred from homology"/>
<evidence type="ECO:0000256" key="2">
    <source>
        <dbReference type="ARBA" id="ARBA00022481"/>
    </source>
</evidence>
<reference evidence="11 12" key="1">
    <citation type="submission" date="2019-03" db="EMBL/GenBank/DDBJ databases">
        <title>Genomic Encyclopedia of Type Strains, Phase III (KMG-III): the genomes of soil and plant-associated and newly described type strains.</title>
        <authorList>
            <person name="Whitman W."/>
        </authorList>
    </citation>
    <scope>NUCLEOTIDE SEQUENCE [LARGE SCALE GENOMIC DNA]</scope>
    <source>
        <strain evidence="11 12">CECT 7378</strain>
    </source>
</reference>
<feature type="coiled-coil region" evidence="6">
    <location>
        <begin position="826"/>
        <end position="864"/>
    </location>
</feature>
<evidence type="ECO:0000256" key="3">
    <source>
        <dbReference type="ARBA" id="ARBA00023224"/>
    </source>
</evidence>
<dbReference type="Gene3D" id="1.10.287.950">
    <property type="entry name" value="Methyl-accepting chemotaxis protein"/>
    <property type="match status" value="1"/>
</dbReference>
<feature type="compositionally biased region" description="Polar residues" evidence="7">
    <location>
        <begin position="888"/>
        <end position="916"/>
    </location>
</feature>
<keyword evidence="2" id="KW-0488">Methylation</keyword>
<dbReference type="GO" id="GO:0005886">
    <property type="term" value="C:plasma membrane"/>
    <property type="evidence" value="ECO:0007669"/>
    <property type="project" value="TreeGrafter"/>
</dbReference>
<dbReference type="Pfam" id="PF18947">
    <property type="entry name" value="HAMP_2"/>
    <property type="match status" value="1"/>
</dbReference>
<dbReference type="PANTHER" id="PTHR43531">
    <property type="entry name" value="PROTEIN ICFG"/>
    <property type="match status" value="1"/>
</dbReference>
<dbReference type="Pfam" id="PF00672">
    <property type="entry name" value="HAMP"/>
    <property type="match status" value="1"/>
</dbReference>
<dbReference type="Pfam" id="PF00015">
    <property type="entry name" value="MCPsignal"/>
    <property type="match status" value="1"/>
</dbReference>
<protein>
    <submittedName>
        <fullName evidence="11">Methyl-accepting chemotaxis protein</fullName>
    </submittedName>
</protein>
<dbReference type="PROSITE" id="PS50111">
    <property type="entry name" value="CHEMOTAXIS_TRANSDUC_2"/>
    <property type="match status" value="1"/>
</dbReference>
<evidence type="ECO:0000313" key="12">
    <source>
        <dbReference type="Proteomes" id="UP000294656"/>
    </source>
</evidence>
<evidence type="ECO:0000256" key="8">
    <source>
        <dbReference type="SAM" id="Phobius"/>
    </source>
</evidence>
<dbReference type="PROSITE" id="PS50885">
    <property type="entry name" value="HAMP"/>
    <property type="match status" value="1"/>
</dbReference>
<keyword evidence="12" id="KW-1185">Reference proteome</keyword>
<feature type="transmembrane region" description="Helical" evidence="8">
    <location>
        <begin position="318"/>
        <end position="340"/>
    </location>
</feature>
<dbReference type="OrthoDB" id="9765776at2"/>
<comment type="caution">
    <text evidence="11">The sequence shown here is derived from an EMBL/GenBank/DDBJ whole genome shotgun (WGS) entry which is preliminary data.</text>
</comment>
<dbReference type="InterPro" id="IPR004090">
    <property type="entry name" value="Chemotax_Me-accpt_rcpt"/>
</dbReference>
<dbReference type="SUPFAM" id="SSF58104">
    <property type="entry name" value="Methyl-accepting chemotaxis protein (MCP) signaling domain"/>
    <property type="match status" value="1"/>
</dbReference>
<feature type="region of interest" description="Disordered" evidence="7">
    <location>
        <begin position="641"/>
        <end position="664"/>
    </location>
</feature>
<sequence length="943" mass="103093">MQWMNNIKLSRKFVLLGILVAISVGVPIKFLIEREMRVFDKSNTEILGVGPTNMLLEYVSLLQLHRGHSAIYLSNGVKATTNIDNLVKEIDVFHENVLQEMKAQFPNSPIVADVERLKVSFDRLRGEVRSRVITPSDSYAAHTGLVMQIIAEDIPFVLEYSGLKFDSSKETAYLTTASKLNLPLFIEGIARLRGYGSEALAQDNITPVQIGKILSALAFIEAPHIELLHNLKAAYESTGDPRANELYREAMVIDEDYQVLLGVAQRYVMTEGVPEYTPQQFFDNATVIIDELFLLSRHASDLMKEVLLERMERVKFELITNLGVVFGFLFLVIIASIFILRNLNIALSNLGDAALSVAEGNYDVELNNARKDEFGPLNQSVVDMSLSLRKAELEREENLKVMAARLVETTRVEQALNATGTNVIIVGNDRKILYANASMEKMLKTAEPNLRSVISGFDASAIIGESIDSFNVSGQPNILPENLQASYESNIELSELHFRVFANPIFSQEKEKIGSIVEWLDLTSEVEAQNEIGSIVNEAARGNFTVRAKEEGKVEFMLFMAQSLNKLMATADEGLSDVTRVLMALSKGNLTEKITQDYEGQFNDLKNYCNQTSENLARMIGELRFAAETINVAASEIAQGNSDLSNRTETQASSLEETASSMEEITSTVRRNADNATEANTLASEAADVAITGGELIHQVVETMTAINQSSQKISDIIGVIDGIAFQTNILALNAAVEAARAGEQGRGFAVVASEVRTLAQRSANAAKDIKALISDSVAKIVDGNELVGQSGETMGVIVDSIKRVNGIMAEIAAASTQQAAGVDEINRTISQMDEMTQQNAALVEEAAASAESMRSQANGLERQVSSFTLSDNQNRNQSLLSMERENTSGAAPTSLNRHGSNSMNTSSAKPSSQTGMKPKKTESSKVVTASGNALNEDDWEEF</sequence>
<feature type="domain" description="Methyl-accepting transducer" evidence="9">
    <location>
        <begin position="626"/>
        <end position="855"/>
    </location>
</feature>
<dbReference type="AlphaFoldDB" id="A0A4R6M5J3"/>
<feature type="transmembrane region" description="Helical" evidence="8">
    <location>
        <begin position="13"/>
        <end position="32"/>
    </location>
</feature>
<keyword evidence="8" id="KW-1133">Transmembrane helix</keyword>
<dbReference type="Gene3D" id="3.30.450.20">
    <property type="entry name" value="PAS domain"/>
    <property type="match status" value="1"/>
</dbReference>
<evidence type="ECO:0000256" key="6">
    <source>
        <dbReference type="SAM" id="Coils"/>
    </source>
</evidence>
<dbReference type="CDD" id="cd11386">
    <property type="entry name" value="MCP_signal"/>
    <property type="match status" value="1"/>
</dbReference>
<dbReference type="InterPro" id="IPR003660">
    <property type="entry name" value="HAMP_dom"/>
</dbReference>